<dbReference type="EC" id="3.1.1.11" evidence="4 12"/>
<reference evidence="14 15" key="1">
    <citation type="submission" date="2023-12" db="EMBL/GenBank/DDBJ databases">
        <title>A high-quality genome assembly for Dillenia turbinata (Dilleniales).</title>
        <authorList>
            <person name="Chanderbali A."/>
        </authorList>
    </citation>
    <scope>NUCLEOTIDE SEQUENCE [LARGE SCALE GENOMIC DNA]</scope>
    <source>
        <strain evidence="14">LSX21</strain>
        <tissue evidence="14">Leaf</tissue>
    </source>
</reference>
<comment type="catalytic activity">
    <reaction evidence="10 12">
        <text>[(1-&gt;4)-alpha-D-galacturonosyl methyl ester](n) + n H2O = [(1-&gt;4)-alpha-D-galacturonosyl](n) + n methanol + n H(+)</text>
        <dbReference type="Rhea" id="RHEA:22380"/>
        <dbReference type="Rhea" id="RHEA-COMP:14570"/>
        <dbReference type="Rhea" id="RHEA-COMP:14573"/>
        <dbReference type="ChEBI" id="CHEBI:15377"/>
        <dbReference type="ChEBI" id="CHEBI:15378"/>
        <dbReference type="ChEBI" id="CHEBI:17790"/>
        <dbReference type="ChEBI" id="CHEBI:140522"/>
        <dbReference type="ChEBI" id="CHEBI:140523"/>
        <dbReference type="EC" id="3.1.1.11"/>
    </reaction>
</comment>
<dbReference type="InterPro" id="IPR012334">
    <property type="entry name" value="Pectin_lyas_fold"/>
</dbReference>
<dbReference type="InterPro" id="IPR011050">
    <property type="entry name" value="Pectin_lyase_fold/virulence"/>
</dbReference>
<keyword evidence="8 12" id="KW-0378">Hydrolase</keyword>
<organism evidence="14 15">
    <name type="scientific">Dillenia turbinata</name>
    <dbReference type="NCBI Taxonomy" id="194707"/>
    <lineage>
        <taxon>Eukaryota</taxon>
        <taxon>Viridiplantae</taxon>
        <taxon>Streptophyta</taxon>
        <taxon>Embryophyta</taxon>
        <taxon>Tracheophyta</taxon>
        <taxon>Spermatophyta</taxon>
        <taxon>Magnoliopsida</taxon>
        <taxon>eudicotyledons</taxon>
        <taxon>Gunneridae</taxon>
        <taxon>Pentapetalae</taxon>
        <taxon>Dilleniales</taxon>
        <taxon>Dilleniaceae</taxon>
        <taxon>Dillenia</taxon>
    </lineage>
</organism>
<evidence type="ECO:0000256" key="3">
    <source>
        <dbReference type="ARBA" id="ARBA00008891"/>
    </source>
</evidence>
<dbReference type="Pfam" id="PF01095">
    <property type="entry name" value="Pectinesterase"/>
    <property type="match status" value="1"/>
</dbReference>
<keyword evidence="15" id="KW-1185">Reference proteome</keyword>
<keyword evidence="9 12" id="KW-0063">Aspartyl esterase</keyword>
<dbReference type="EMBL" id="JBAMMX010000007">
    <property type="protein sequence ID" value="KAK6936460.1"/>
    <property type="molecule type" value="Genomic_DNA"/>
</dbReference>
<comment type="pathway">
    <text evidence="2 12">Glycan metabolism; pectin degradation; 2-dehydro-3-deoxy-D-gluconate from pectin: step 1/5.</text>
</comment>
<evidence type="ECO:0000259" key="13">
    <source>
        <dbReference type="Pfam" id="PF01095"/>
    </source>
</evidence>
<evidence type="ECO:0000256" key="2">
    <source>
        <dbReference type="ARBA" id="ARBA00005184"/>
    </source>
</evidence>
<evidence type="ECO:0000313" key="15">
    <source>
        <dbReference type="Proteomes" id="UP001370490"/>
    </source>
</evidence>
<sequence length="364" mass="39858">MVLRFTSIIILVTFSIISVALSGYTAALPSDRSQLGSWFAANVQPYTSRKSTIDPALAEAEASPKIIKVNKNGGGDFKTITEAIKSLPPGNNTKRVVFHIAGGEYKDKIKLERTKHFITFYGSPDDMPTLVYGGTAAEYGTLDSATLIVEGDYFVASNIIIKNSSPNPDGIRKGAQAVALRISGNKAAFYNCKLYGFQDTLCDDKGNHFFKDCYIEGTVDFIFGNAKSLYVNTQINVVPSVFGMTVITAQGRKTSSEDNGYVFAHCNVTGTTKRTLLGRPWFESPIVIFAYTEMSSILDPLGWSNNNHPEREKTLLFGEYKNTGPGSNPKGRASFVKQLSDAQARTFLSLDYIQGSKWLLPSPK</sequence>
<dbReference type="GO" id="GO:0045490">
    <property type="term" value="P:pectin catabolic process"/>
    <property type="evidence" value="ECO:0007669"/>
    <property type="project" value="UniProtKB-UniRule"/>
</dbReference>
<dbReference type="InterPro" id="IPR033131">
    <property type="entry name" value="Pectinesterase_Asp_AS"/>
</dbReference>
<dbReference type="PANTHER" id="PTHR31321">
    <property type="entry name" value="ACYL-COA THIOESTER HYDROLASE YBHC-RELATED"/>
    <property type="match status" value="1"/>
</dbReference>
<dbReference type="PANTHER" id="PTHR31321:SF87">
    <property type="entry name" value="PECTINESTERASE 63-RELATED"/>
    <property type="match status" value="1"/>
</dbReference>
<evidence type="ECO:0000256" key="5">
    <source>
        <dbReference type="ARBA" id="ARBA00022512"/>
    </source>
</evidence>
<evidence type="ECO:0000256" key="12">
    <source>
        <dbReference type="RuleBase" id="RU000589"/>
    </source>
</evidence>
<dbReference type="AlphaFoldDB" id="A0AAN8VLN5"/>
<feature type="signal peptide" evidence="12">
    <location>
        <begin position="1"/>
        <end position="22"/>
    </location>
</feature>
<feature type="chain" id="PRO_5042664368" description="Pectinesterase" evidence="12">
    <location>
        <begin position="23"/>
        <end position="364"/>
    </location>
</feature>
<evidence type="ECO:0000256" key="11">
    <source>
        <dbReference type="PROSITE-ProRule" id="PRU10040"/>
    </source>
</evidence>
<feature type="active site" evidence="11">
    <location>
        <position position="220"/>
    </location>
</feature>
<gene>
    <name evidence="14" type="ORF">RJ641_033490</name>
</gene>
<dbReference type="Gene3D" id="2.160.20.10">
    <property type="entry name" value="Single-stranded right-handed beta-helix, Pectin lyase-like"/>
    <property type="match status" value="1"/>
</dbReference>
<feature type="non-terminal residue" evidence="14">
    <location>
        <position position="364"/>
    </location>
</feature>
<evidence type="ECO:0000256" key="7">
    <source>
        <dbReference type="ARBA" id="ARBA00022729"/>
    </source>
</evidence>
<dbReference type="GO" id="GO:0042545">
    <property type="term" value="P:cell wall modification"/>
    <property type="evidence" value="ECO:0007669"/>
    <property type="project" value="UniProtKB-UniRule"/>
</dbReference>
<comment type="similarity">
    <text evidence="3">Belongs to the pectinesterase family.</text>
</comment>
<evidence type="ECO:0000256" key="4">
    <source>
        <dbReference type="ARBA" id="ARBA00013229"/>
    </source>
</evidence>
<dbReference type="SUPFAM" id="SSF51126">
    <property type="entry name" value="Pectin lyase-like"/>
    <property type="match status" value="1"/>
</dbReference>
<comment type="subcellular location">
    <subcellularLocation>
        <location evidence="1">Secreted</location>
        <location evidence="1">Cell wall</location>
    </subcellularLocation>
</comment>
<keyword evidence="6" id="KW-0964">Secreted</keyword>
<evidence type="ECO:0000256" key="8">
    <source>
        <dbReference type="ARBA" id="ARBA00022801"/>
    </source>
</evidence>
<name>A0AAN8VLN5_9MAGN</name>
<evidence type="ECO:0000313" key="14">
    <source>
        <dbReference type="EMBL" id="KAK6936460.1"/>
    </source>
</evidence>
<evidence type="ECO:0000256" key="10">
    <source>
        <dbReference type="ARBA" id="ARBA00047928"/>
    </source>
</evidence>
<feature type="domain" description="Pectinesterase catalytic" evidence="13">
    <location>
        <begin position="68"/>
        <end position="355"/>
    </location>
</feature>
<evidence type="ECO:0000256" key="6">
    <source>
        <dbReference type="ARBA" id="ARBA00022525"/>
    </source>
</evidence>
<evidence type="ECO:0000256" key="1">
    <source>
        <dbReference type="ARBA" id="ARBA00004191"/>
    </source>
</evidence>
<evidence type="ECO:0000256" key="9">
    <source>
        <dbReference type="ARBA" id="ARBA00023085"/>
    </source>
</evidence>
<dbReference type="FunFam" id="2.160.20.10:FF:000008">
    <property type="entry name" value="Pectinesterase"/>
    <property type="match status" value="1"/>
</dbReference>
<proteinExistence type="inferred from homology"/>
<dbReference type="Proteomes" id="UP001370490">
    <property type="component" value="Unassembled WGS sequence"/>
</dbReference>
<keyword evidence="5" id="KW-0134">Cell wall</keyword>
<protein>
    <recommendedName>
        <fullName evidence="4 12">Pectinesterase</fullName>
        <ecNumber evidence="4 12">3.1.1.11</ecNumber>
    </recommendedName>
</protein>
<dbReference type="PROSITE" id="PS00503">
    <property type="entry name" value="PECTINESTERASE_2"/>
    <property type="match status" value="1"/>
</dbReference>
<comment type="caution">
    <text evidence="14">The sequence shown here is derived from an EMBL/GenBank/DDBJ whole genome shotgun (WGS) entry which is preliminary data.</text>
</comment>
<dbReference type="GO" id="GO:0030599">
    <property type="term" value="F:pectinesterase activity"/>
    <property type="evidence" value="ECO:0007669"/>
    <property type="project" value="UniProtKB-UniRule"/>
</dbReference>
<keyword evidence="7 12" id="KW-0732">Signal</keyword>
<dbReference type="InterPro" id="IPR000070">
    <property type="entry name" value="Pectinesterase_cat"/>
</dbReference>
<accession>A0AAN8VLN5</accession>